<organism evidence="2 3">
    <name type="scientific">Caldicoprobacter faecalis</name>
    <dbReference type="NCBI Taxonomy" id="937334"/>
    <lineage>
        <taxon>Bacteria</taxon>
        <taxon>Bacillati</taxon>
        <taxon>Bacillota</taxon>
        <taxon>Clostridia</taxon>
        <taxon>Caldicoprobacterales</taxon>
        <taxon>Caldicoprobacteraceae</taxon>
        <taxon>Caldicoprobacter</taxon>
    </lineage>
</organism>
<dbReference type="AlphaFoldDB" id="A0A1I5YSN2"/>
<dbReference type="CDD" id="cd11378">
    <property type="entry name" value="DUF296"/>
    <property type="match status" value="1"/>
</dbReference>
<feature type="domain" description="PPC" evidence="1">
    <location>
        <begin position="7"/>
        <end position="144"/>
    </location>
</feature>
<evidence type="ECO:0000313" key="3">
    <source>
        <dbReference type="Proteomes" id="UP000198577"/>
    </source>
</evidence>
<dbReference type="Gene3D" id="3.30.1330.80">
    <property type="entry name" value="Hypothetical protein, similar to alpha- acetolactate decarboxylase, domain 2"/>
    <property type="match status" value="1"/>
</dbReference>
<gene>
    <name evidence="2" type="ORF">SAMN05444406_1624</name>
</gene>
<proteinExistence type="predicted"/>
<dbReference type="PANTHER" id="PTHR34988:SF1">
    <property type="entry name" value="DNA-BINDING PROTEIN"/>
    <property type="match status" value="1"/>
</dbReference>
<protein>
    <recommendedName>
        <fullName evidence="1">PPC domain-containing protein</fullName>
    </recommendedName>
</protein>
<accession>A0A1I5YSN2</accession>
<dbReference type="SUPFAM" id="SSF117856">
    <property type="entry name" value="AF0104/ALDC/Ptd012-like"/>
    <property type="match status" value="1"/>
</dbReference>
<reference evidence="2 3" key="1">
    <citation type="submission" date="2016-10" db="EMBL/GenBank/DDBJ databases">
        <authorList>
            <person name="de Groot N.N."/>
        </authorList>
    </citation>
    <scope>NUCLEOTIDE SEQUENCE [LARGE SCALE GENOMIC DNA]</scope>
    <source>
        <strain evidence="2 3">DSM 20678</strain>
    </source>
</reference>
<dbReference type="RefSeq" id="WP_177206172.1">
    <property type="nucleotide sequence ID" value="NZ_FOXR01000062.1"/>
</dbReference>
<dbReference type="Proteomes" id="UP000198577">
    <property type="component" value="Unassembled WGS sequence"/>
</dbReference>
<dbReference type="PANTHER" id="PTHR34988">
    <property type="entry name" value="PROTEIN, PUTATIVE-RELATED"/>
    <property type="match status" value="1"/>
</dbReference>
<name>A0A1I5YSN2_9FIRM</name>
<dbReference type="Pfam" id="PF03479">
    <property type="entry name" value="PCC"/>
    <property type="match status" value="1"/>
</dbReference>
<dbReference type="STRING" id="937334.SAMN05444406_1624"/>
<evidence type="ECO:0000259" key="1">
    <source>
        <dbReference type="PROSITE" id="PS51742"/>
    </source>
</evidence>
<dbReference type="PROSITE" id="PS51742">
    <property type="entry name" value="PPC"/>
    <property type="match status" value="1"/>
</dbReference>
<evidence type="ECO:0000313" key="2">
    <source>
        <dbReference type="EMBL" id="SFQ47110.1"/>
    </source>
</evidence>
<dbReference type="InterPro" id="IPR005175">
    <property type="entry name" value="PPC_dom"/>
</dbReference>
<sequence length="147" mass="16596">MEYFSTQEIGRIFVLRLDQGDMVLESINELIVKEGIKDAVVVSGIGTLDRCTLHMVMTTGYPPVEHFERWEDKPLELASIDGIIADGKPHLHAVVSDREKAYAGHLENGCRVLYLAEIVIVEVKSLDLTRVPNDKNILKLISRKQRL</sequence>
<dbReference type="EMBL" id="FOXR01000062">
    <property type="protein sequence ID" value="SFQ47110.1"/>
    <property type="molecule type" value="Genomic_DNA"/>
</dbReference>
<keyword evidence="3" id="KW-1185">Reference proteome</keyword>